<dbReference type="Pfam" id="PF00931">
    <property type="entry name" value="NB-ARC"/>
    <property type="match status" value="1"/>
</dbReference>
<dbReference type="InterPro" id="IPR002182">
    <property type="entry name" value="NB-ARC"/>
</dbReference>
<dbReference type="Gene3D" id="3.40.50.10140">
    <property type="entry name" value="Toll/interleukin-1 receptor homology (TIR) domain"/>
    <property type="match status" value="1"/>
</dbReference>
<dbReference type="AlphaFoldDB" id="A0A396IMX8"/>
<evidence type="ECO:0000259" key="7">
    <source>
        <dbReference type="PROSITE" id="PS50104"/>
    </source>
</evidence>
<comment type="catalytic activity">
    <reaction evidence="6">
        <text>NAD(+) + H2O = ADP-D-ribose + nicotinamide + H(+)</text>
        <dbReference type="Rhea" id="RHEA:16301"/>
        <dbReference type="ChEBI" id="CHEBI:15377"/>
        <dbReference type="ChEBI" id="CHEBI:15378"/>
        <dbReference type="ChEBI" id="CHEBI:17154"/>
        <dbReference type="ChEBI" id="CHEBI:57540"/>
        <dbReference type="ChEBI" id="CHEBI:57967"/>
        <dbReference type="EC" id="3.2.2.6"/>
    </reaction>
    <physiologicalReaction direction="left-to-right" evidence="6">
        <dbReference type="Rhea" id="RHEA:16302"/>
    </physiologicalReaction>
</comment>
<dbReference type="Pfam" id="PF23282">
    <property type="entry name" value="WHD_ROQ1"/>
    <property type="match status" value="1"/>
</dbReference>
<keyword evidence="4 8" id="KW-0378">Hydrolase</keyword>
<dbReference type="SUPFAM" id="SSF52200">
    <property type="entry name" value="Toll/Interleukin receptor TIR domain"/>
    <property type="match status" value="1"/>
</dbReference>
<dbReference type="PANTHER" id="PTHR11017">
    <property type="entry name" value="LEUCINE-RICH REPEAT-CONTAINING PROTEIN"/>
    <property type="match status" value="1"/>
</dbReference>
<dbReference type="FunFam" id="1.10.8.430:FF:000002">
    <property type="entry name" value="Disease resistance protein (TIR-NBS-LRR class)"/>
    <property type="match status" value="1"/>
</dbReference>
<dbReference type="SUPFAM" id="SSF52058">
    <property type="entry name" value="L domain-like"/>
    <property type="match status" value="1"/>
</dbReference>
<sequence>MSSSSSSSTFNLNSHQWIYDVFINFRGEDTRKSLVSHLYAALLNAGINTFLDDEKLKKGWEVKPELLRAIHGSQICLVVFSQHYTQSSWCLVELLKIMENRRSNNRQVVIPIFYHVDPSVVRRQVGDFGKALEAITKRINPPKERQELLRTWKRALTQAANISGWDSSTFRSESELVNKIVKEVLKKLESSTFLPSPENPVGLQSRVDQVIHSIKNQSSKVSMVGIWGMGGLGKTTIAKGVYNKIHHKFVHRSNIENIRQTCESDKGYIRLQKQLLSDLFKTEETIHNITTGTAIINKRISAKKVLILLDDVTKVQQVKALCGNYKCLGFGSVIIITTRDAHILKLLEARPVCTAKEMDEDESLELFSWHAFKNATPRANFSELSKNVVNYCGGLPLALEILGSHLFERTKEEWKSVLSKLEKIPHEEVQEKLRISYDGLTEDTKKAIFLDVCCFFIGKDKDYVTEILNGCGLFADIGIAVLIERSLLKVEKNNKLGMHDLIRDMGREIVRGSSIKDPGERSRLWFHEDAHDVLTNNTGTQKVEGLILNLQIKGKDSFSTNVFQQMQNMRLLQLDCVDLTGEFAHLSKQLRWVNWQRSTFSCIPNDFHQGNLVVLELKFSNVKQVWKETKLLDKLKILNLSHSKYLKSTPDFSKLPNLEKLIMKDCPSLSEVHPSIGVLKNILLINLKDCTNQKALCIYPYADMKDYHVMFFLPLFGLGCHQQ</sequence>
<organism evidence="8">
    <name type="scientific">Medicago truncatula</name>
    <name type="common">Barrel medic</name>
    <name type="synonym">Medicago tribuloides</name>
    <dbReference type="NCBI Taxonomy" id="3880"/>
    <lineage>
        <taxon>Eukaryota</taxon>
        <taxon>Viridiplantae</taxon>
        <taxon>Streptophyta</taxon>
        <taxon>Embryophyta</taxon>
        <taxon>Tracheophyta</taxon>
        <taxon>Spermatophyta</taxon>
        <taxon>Magnoliopsida</taxon>
        <taxon>eudicotyledons</taxon>
        <taxon>Gunneridae</taxon>
        <taxon>Pentapetalae</taxon>
        <taxon>rosids</taxon>
        <taxon>fabids</taxon>
        <taxon>Fabales</taxon>
        <taxon>Fabaceae</taxon>
        <taxon>Papilionoideae</taxon>
        <taxon>50 kb inversion clade</taxon>
        <taxon>NPAAA clade</taxon>
        <taxon>Hologalegina</taxon>
        <taxon>IRL clade</taxon>
        <taxon>Trifolieae</taxon>
        <taxon>Medicago</taxon>
    </lineage>
</organism>
<protein>
    <recommendedName>
        <fullName evidence="1">ADP-ribosyl cyclase/cyclic ADP-ribose hydrolase</fullName>
        <ecNumber evidence="1">3.2.2.6</ecNumber>
    </recommendedName>
</protein>
<dbReference type="Pfam" id="PF01582">
    <property type="entry name" value="TIR"/>
    <property type="match status" value="1"/>
</dbReference>
<accession>A0A396IMX8</accession>
<dbReference type="Gene3D" id="3.80.10.10">
    <property type="entry name" value="Ribonuclease Inhibitor"/>
    <property type="match status" value="1"/>
</dbReference>
<dbReference type="FunFam" id="3.40.50.10140:FF:000007">
    <property type="entry name" value="Disease resistance protein (TIR-NBS-LRR class)"/>
    <property type="match status" value="1"/>
</dbReference>
<dbReference type="Gene3D" id="1.10.8.430">
    <property type="entry name" value="Helical domain of apoptotic protease-activating factors"/>
    <property type="match status" value="1"/>
</dbReference>
<dbReference type="GO" id="GO:0043531">
    <property type="term" value="F:ADP binding"/>
    <property type="evidence" value="ECO:0007669"/>
    <property type="project" value="InterPro"/>
</dbReference>
<evidence type="ECO:0000256" key="5">
    <source>
        <dbReference type="ARBA" id="ARBA00023027"/>
    </source>
</evidence>
<dbReference type="InterPro" id="IPR027417">
    <property type="entry name" value="P-loop_NTPase"/>
</dbReference>
<keyword evidence="3" id="KW-0677">Repeat</keyword>
<evidence type="ECO:0000256" key="6">
    <source>
        <dbReference type="ARBA" id="ARBA00047304"/>
    </source>
</evidence>
<dbReference type="InterPro" id="IPR000157">
    <property type="entry name" value="TIR_dom"/>
</dbReference>
<dbReference type="InterPro" id="IPR058192">
    <property type="entry name" value="WHD_ROQ1-like"/>
</dbReference>
<dbReference type="InterPro" id="IPR035897">
    <property type="entry name" value="Toll_tir_struct_dom_sf"/>
</dbReference>
<dbReference type="GO" id="GO:0061809">
    <property type="term" value="F:NAD+ nucleosidase activity, cyclic ADP-ribose generating"/>
    <property type="evidence" value="ECO:0007669"/>
    <property type="project" value="UniProtKB-EC"/>
</dbReference>
<feature type="domain" description="TIR" evidence="7">
    <location>
        <begin position="17"/>
        <end position="188"/>
    </location>
</feature>
<dbReference type="PROSITE" id="PS50104">
    <property type="entry name" value="TIR"/>
    <property type="match status" value="1"/>
</dbReference>
<dbReference type="InterPro" id="IPR042197">
    <property type="entry name" value="Apaf_helical"/>
</dbReference>
<evidence type="ECO:0000313" key="8">
    <source>
        <dbReference type="EMBL" id="RHN65953.1"/>
    </source>
</evidence>
<proteinExistence type="predicted"/>
<dbReference type="PANTHER" id="PTHR11017:SF560">
    <property type="entry name" value="RESISTANCE PROTEIN (TIR-NBS-LRR CLASS), PUTATIVE-RELATED"/>
    <property type="match status" value="1"/>
</dbReference>
<dbReference type="SMART" id="SM00255">
    <property type="entry name" value="TIR"/>
    <property type="match status" value="1"/>
</dbReference>
<evidence type="ECO:0000256" key="1">
    <source>
        <dbReference type="ARBA" id="ARBA00011982"/>
    </source>
</evidence>
<dbReference type="GO" id="GO:0006952">
    <property type="term" value="P:defense response"/>
    <property type="evidence" value="ECO:0007669"/>
    <property type="project" value="InterPro"/>
</dbReference>
<dbReference type="InterPro" id="IPR032675">
    <property type="entry name" value="LRR_dom_sf"/>
</dbReference>
<dbReference type="GO" id="GO:0007165">
    <property type="term" value="P:signal transduction"/>
    <property type="evidence" value="ECO:0007669"/>
    <property type="project" value="InterPro"/>
</dbReference>
<evidence type="ECO:0000256" key="3">
    <source>
        <dbReference type="ARBA" id="ARBA00022737"/>
    </source>
</evidence>
<keyword evidence="5" id="KW-0520">NAD</keyword>
<name>A0A396IMX8_MEDTR</name>
<gene>
    <name evidence="8" type="ORF">MtrunA17_Chr3g0085541</name>
</gene>
<dbReference type="SUPFAM" id="SSF52540">
    <property type="entry name" value="P-loop containing nucleoside triphosphate hydrolases"/>
    <property type="match status" value="1"/>
</dbReference>
<dbReference type="Gramene" id="rna13859">
    <property type="protein sequence ID" value="RHN65953.1"/>
    <property type="gene ID" value="gene13859"/>
</dbReference>
<comment type="caution">
    <text evidence="8">The sequence shown here is derived from an EMBL/GenBank/DDBJ whole genome shotgun (WGS) entry which is preliminary data.</text>
</comment>
<dbReference type="EC" id="3.2.2.6" evidence="1"/>
<dbReference type="PRINTS" id="PR00364">
    <property type="entry name" value="DISEASERSIST"/>
</dbReference>
<evidence type="ECO:0000256" key="2">
    <source>
        <dbReference type="ARBA" id="ARBA00022614"/>
    </source>
</evidence>
<evidence type="ECO:0000256" key="4">
    <source>
        <dbReference type="ARBA" id="ARBA00022801"/>
    </source>
</evidence>
<dbReference type="InterPro" id="IPR044974">
    <property type="entry name" value="Disease_R_plants"/>
</dbReference>
<dbReference type="Proteomes" id="UP000265566">
    <property type="component" value="Chromosome 3"/>
</dbReference>
<keyword evidence="2" id="KW-0433">Leucine-rich repeat</keyword>
<dbReference type="EMBL" id="PSQE01000003">
    <property type="protein sequence ID" value="RHN65953.1"/>
    <property type="molecule type" value="Genomic_DNA"/>
</dbReference>
<reference evidence="8" key="1">
    <citation type="journal article" date="2018" name="Nat. Plants">
        <title>Whole-genome landscape of Medicago truncatula symbiotic genes.</title>
        <authorList>
            <person name="Pecrix Y."/>
            <person name="Gamas P."/>
            <person name="Carrere S."/>
        </authorList>
    </citation>
    <scope>NUCLEOTIDE SEQUENCE</scope>
    <source>
        <tissue evidence="8">Leaves</tissue>
    </source>
</reference>
<dbReference type="Gene3D" id="3.40.50.300">
    <property type="entry name" value="P-loop containing nucleotide triphosphate hydrolases"/>
    <property type="match status" value="1"/>
</dbReference>